<keyword evidence="3" id="KW-1185">Reference proteome</keyword>
<dbReference type="Proteomes" id="UP000316330">
    <property type="component" value="Unassembled WGS sequence"/>
</dbReference>
<reference evidence="2 3" key="1">
    <citation type="submission" date="2019-07" db="EMBL/GenBank/DDBJ databases">
        <authorList>
            <person name="Kim J."/>
        </authorList>
    </citation>
    <scope>NUCLEOTIDE SEQUENCE [LARGE SCALE GENOMIC DNA]</scope>
    <source>
        <strain evidence="2 3">G13</strain>
    </source>
</reference>
<comment type="caution">
    <text evidence="2">The sequence shown here is derived from an EMBL/GenBank/DDBJ whole genome shotgun (WGS) entry which is preliminary data.</text>
</comment>
<dbReference type="AlphaFoldDB" id="A0A559JQS7"/>
<evidence type="ECO:0000256" key="1">
    <source>
        <dbReference type="SAM" id="MobiDB-lite"/>
    </source>
</evidence>
<dbReference type="OrthoDB" id="2661942at2"/>
<feature type="region of interest" description="Disordered" evidence="1">
    <location>
        <begin position="23"/>
        <end position="55"/>
    </location>
</feature>
<dbReference type="RefSeq" id="WP_144699889.1">
    <property type="nucleotide sequence ID" value="NZ_VNJJ01000003.1"/>
</dbReference>
<protein>
    <recommendedName>
        <fullName evidence="4">Lipoprotein</fullName>
    </recommendedName>
</protein>
<proteinExistence type="predicted"/>
<organism evidence="2 3">
    <name type="scientific">Cohnella terricola</name>
    <dbReference type="NCBI Taxonomy" id="1289167"/>
    <lineage>
        <taxon>Bacteria</taxon>
        <taxon>Bacillati</taxon>
        <taxon>Bacillota</taxon>
        <taxon>Bacilli</taxon>
        <taxon>Bacillales</taxon>
        <taxon>Paenibacillaceae</taxon>
        <taxon>Cohnella</taxon>
    </lineage>
</organism>
<dbReference type="PROSITE" id="PS51257">
    <property type="entry name" value="PROKAR_LIPOPROTEIN"/>
    <property type="match status" value="1"/>
</dbReference>
<name>A0A559JQS7_9BACL</name>
<sequence length="309" mass="33924">MKPKMLLFILAISVMLTGCRGKSATGTETANSSPAIASKSEQSPPSATSMPHDPSAQLDMSKLSDLFAFADGEGKKLITLARQPEEAHAAEKEMQLYNLAIGDNGNVLNIRYAKHQSRTELDNGRQSAHNFSNLEGDIYDVVDGVAKPDASYYLVSDEQFDVRSLIPLEEMEVQDIPADVAQAIVKVKGRAIERGWLLAKTDEGQQVSVVQFKRWGDQMLASLVLSDGDELTFMDYPAQYDANSTWRVDDQSELNSRMFSILFAARTSDGIALGFKWTGAEGENISILKQSGNRFEESGIVSGRYQSPI</sequence>
<feature type="compositionally biased region" description="Polar residues" evidence="1">
    <location>
        <begin position="24"/>
        <end position="49"/>
    </location>
</feature>
<accession>A0A559JQS7</accession>
<evidence type="ECO:0008006" key="4">
    <source>
        <dbReference type="Google" id="ProtNLM"/>
    </source>
</evidence>
<evidence type="ECO:0000313" key="2">
    <source>
        <dbReference type="EMBL" id="TVY02218.1"/>
    </source>
</evidence>
<dbReference type="EMBL" id="VNJJ01000003">
    <property type="protein sequence ID" value="TVY02218.1"/>
    <property type="molecule type" value="Genomic_DNA"/>
</dbReference>
<gene>
    <name evidence="2" type="ORF">FPZ45_07225</name>
</gene>
<evidence type="ECO:0000313" key="3">
    <source>
        <dbReference type="Proteomes" id="UP000316330"/>
    </source>
</evidence>